<organism evidence="2 3">
    <name type="scientific">Paenibacillus oralis</name>
    <dbReference type="NCBI Taxonomy" id="2490856"/>
    <lineage>
        <taxon>Bacteria</taxon>
        <taxon>Bacillati</taxon>
        <taxon>Bacillota</taxon>
        <taxon>Bacilli</taxon>
        <taxon>Bacillales</taxon>
        <taxon>Paenibacillaceae</taxon>
        <taxon>Paenibacillus</taxon>
    </lineage>
</organism>
<sequence length="377" mass="42947">MKKMVFLTGTRADYSKLKSLMNKIKVDPELELHLFVTGMHMLSRYGSTWLEIEKDGFRKVYQFINQSQNTPMDLALSNTISGLSNYIAEIKPDMIVVHGDRLEAFAGAIVGSFNNILVAHIEGGEVSGTIDESIRHAITKLAHVHFVSNEESKKRIMQLGENSENIYIIGSPEIDIMYSKSLPSLEVVKQRYNIGFKEYGIVMYHPVTTEYEHLRKNIQSLIDALLLSGKNYVVIYPNNDLGSDIIIEAYKSLEGNPSFAVFPSIRFEYFLTLMKYAQFVIGNSSAGIRESVVYGTPAIDIGNRQNGRYDHEKEILIQHVHENREEILFAIKNVPSHNIFQAKSSFGWGDSAERFMEIVKNPHLWETRIQKKFSDLL</sequence>
<dbReference type="InterPro" id="IPR020004">
    <property type="entry name" value="UDP-GlcNAc_Epase"/>
</dbReference>
<name>A0A3P3TWT2_9BACL</name>
<dbReference type="Pfam" id="PF02350">
    <property type="entry name" value="Epimerase_2"/>
    <property type="match status" value="1"/>
</dbReference>
<dbReference type="PANTHER" id="PTHR43174:SF3">
    <property type="entry name" value="UDP-N-ACETYLGLUCOSAMINE 2-EPIMERASE"/>
    <property type="match status" value="1"/>
</dbReference>
<dbReference type="GO" id="GO:0006047">
    <property type="term" value="P:UDP-N-acetylglucosamine metabolic process"/>
    <property type="evidence" value="ECO:0007669"/>
    <property type="project" value="InterPro"/>
</dbReference>
<evidence type="ECO:0000259" key="1">
    <source>
        <dbReference type="Pfam" id="PF02350"/>
    </source>
</evidence>
<dbReference type="CDD" id="cd03786">
    <property type="entry name" value="GTB_UDP-GlcNAc_2-Epimerase"/>
    <property type="match status" value="1"/>
</dbReference>
<dbReference type="AlphaFoldDB" id="A0A3P3TWT2"/>
<comment type="caution">
    <text evidence="2">The sequence shown here is derived from an EMBL/GenBank/DDBJ whole genome shotgun (WGS) entry which is preliminary data.</text>
</comment>
<gene>
    <name evidence="2" type="primary">neuC</name>
    <name evidence="2" type="ORF">EHV15_04500</name>
</gene>
<accession>A0A3P3TWT2</accession>
<dbReference type="EC" id="3.2.1.183" evidence="2"/>
<dbReference type="InterPro" id="IPR003331">
    <property type="entry name" value="UDP_GlcNAc_Epimerase_2_dom"/>
</dbReference>
<dbReference type="NCBIfam" id="TIGR03568">
    <property type="entry name" value="NeuC_NnaA"/>
    <property type="match status" value="1"/>
</dbReference>
<protein>
    <submittedName>
        <fullName evidence="2">UDP-N-acetylglucosamine 2-epimerase (Hydrolyzing)</fullName>
        <ecNumber evidence="2">3.2.1.183</ecNumber>
    </submittedName>
</protein>
<dbReference type="Proteomes" id="UP000267017">
    <property type="component" value="Unassembled WGS sequence"/>
</dbReference>
<dbReference type="Gene3D" id="3.40.50.2000">
    <property type="entry name" value="Glycogen Phosphorylase B"/>
    <property type="match status" value="2"/>
</dbReference>
<dbReference type="GO" id="GO:0004553">
    <property type="term" value="F:hydrolase activity, hydrolyzing O-glycosyl compounds"/>
    <property type="evidence" value="ECO:0007669"/>
    <property type="project" value="InterPro"/>
</dbReference>
<feature type="domain" description="UDP-N-acetylglucosamine 2-epimerase" evidence="1">
    <location>
        <begin position="23"/>
        <end position="360"/>
    </location>
</feature>
<keyword evidence="2" id="KW-0378">Hydrolase</keyword>
<dbReference type="PANTHER" id="PTHR43174">
    <property type="entry name" value="UDP-N-ACETYLGLUCOSAMINE 2-EPIMERASE"/>
    <property type="match status" value="1"/>
</dbReference>
<keyword evidence="3" id="KW-1185">Reference proteome</keyword>
<dbReference type="RefSeq" id="WP_128630181.1">
    <property type="nucleotide sequence ID" value="NZ_RRCN01000001.1"/>
</dbReference>
<proteinExistence type="predicted"/>
<dbReference type="InterPro" id="IPR029767">
    <property type="entry name" value="WecB-like"/>
</dbReference>
<dbReference type="OrthoDB" id="9803238at2"/>
<evidence type="ECO:0000313" key="3">
    <source>
        <dbReference type="Proteomes" id="UP000267017"/>
    </source>
</evidence>
<keyword evidence="2" id="KW-0326">Glycosidase</keyword>
<reference evidence="2 3" key="1">
    <citation type="submission" date="2018-11" db="EMBL/GenBank/DDBJ databases">
        <title>Genome sequencing of Paenibacillus sp. KCOM 3021 (= ChDC PVNT-B20).</title>
        <authorList>
            <person name="Kook J.-K."/>
            <person name="Park S.-N."/>
            <person name="Lim Y.K."/>
        </authorList>
    </citation>
    <scope>NUCLEOTIDE SEQUENCE [LARGE SCALE GENOMIC DNA]</scope>
    <source>
        <strain evidence="2 3">KCOM 3021</strain>
    </source>
</reference>
<evidence type="ECO:0000313" key="2">
    <source>
        <dbReference type="EMBL" id="RRJ62290.1"/>
    </source>
</evidence>
<dbReference type="EMBL" id="RRCN01000001">
    <property type="protein sequence ID" value="RRJ62290.1"/>
    <property type="molecule type" value="Genomic_DNA"/>
</dbReference>
<dbReference type="SUPFAM" id="SSF53756">
    <property type="entry name" value="UDP-Glycosyltransferase/glycogen phosphorylase"/>
    <property type="match status" value="1"/>
</dbReference>